<sequence length="234" mass="27410">MKIKINGINLNYEKIGQGYPLIMLHGNNQSLKIYKKLARKLKRYFTIYLIDSRNHGKSDYSEEFSYEIMADDVKNFVEKLNLENPNIIGFSDGAIVATITEIKYPKTFNKMALLGINLSPRDILHKEYIKTKILSKIIKSKKIKLMLNEPNITAEELSKIKAKMLFVKAENDIFKEEMYEKIKKSCKDAKFLTITGHNHSSYINNEDIIYKDLLEFFYEGDINDNRSKWDKFKL</sequence>
<evidence type="ECO:0000259" key="2">
    <source>
        <dbReference type="Pfam" id="PF00561"/>
    </source>
</evidence>
<evidence type="ECO:0000256" key="1">
    <source>
        <dbReference type="ARBA" id="ARBA00022801"/>
    </source>
</evidence>
<evidence type="ECO:0000313" key="3">
    <source>
        <dbReference type="EMBL" id="MBP2025818.1"/>
    </source>
</evidence>
<proteinExistence type="predicted"/>
<organism evidence="3 4">
    <name type="scientific">Peptoniphilus stercorisuis</name>
    <dbReference type="NCBI Taxonomy" id="1436965"/>
    <lineage>
        <taxon>Bacteria</taxon>
        <taxon>Bacillati</taxon>
        <taxon>Bacillota</taxon>
        <taxon>Tissierellia</taxon>
        <taxon>Tissierellales</taxon>
        <taxon>Peptoniphilaceae</taxon>
        <taxon>Peptoniphilus</taxon>
    </lineage>
</organism>
<accession>A0ABS4KDH7</accession>
<keyword evidence="4" id="KW-1185">Reference proteome</keyword>
<feature type="domain" description="AB hydrolase-1" evidence="2">
    <location>
        <begin position="19"/>
        <end position="119"/>
    </location>
</feature>
<comment type="caution">
    <text evidence="3">The sequence shown here is derived from an EMBL/GenBank/DDBJ whole genome shotgun (WGS) entry which is preliminary data.</text>
</comment>
<dbReference type="Proteomes" id="UP001519306">
    <property type="component" value="Unassembled WGS sequence"/>
</dbReference>
<dbReference type="EMBL" id="JAGGLJ010000013">
    <property type="protein sequence ID" value="MBP2025818.1"/>
    <property type="molecule type" value="Genomic_DNA"/>
</dbReference>
<keyword evidence="1" id="KW-0378">Hydrolase</keyword>
<reference evidence="3 4" key="1">
    <citation type="submission" date="2021-03" db="EMBL/GenBank/DDBJ databases">
        <title>Genomic Encyclopedia of Type Strains, Phase IV (KMG-IV): sequencing the most valuable type-strain genomes for metagenomic binning, comparative biology and taxonomic classification.</title>
        <authorList>
            <person name="Goeker M."/>
        </authorList>
    </citation>
    <scope>NUCLEOTIDE SEQUENCE [LARGE SCALE GENOMIC DNA]</scope>
    <source>
        <strain evidence="3 4">DSM 27563</strain>
    </source>
</reference>
<name>A0ABS4KDH7_9FIRM</name>
<dbReference type="PANTHER" id="PTHR46118">
    <property type="entry name" value="PROTEIN ABHD11"/>
    <property type="match status" value="1"/>
</dbReference>
<dbReference type="InterPro" id="IPR000073">
    <property type="entry name" value="AB_hydrolase_1"/>
</dbReference>
<dbReference type="PANTHER" id="PTHR46118:SF4">
    <property type="entry name" value="PROTEIN ABHD11"/>
    <property type="match status" value="1"/>
</dbReference>
<gene>
    <name evidence="3" type="ORF">J2Z71_001367</name>
</gene>
<dbReference type="Pfam" id="PF00561">
    <property type="entry name" value="Abhydrolase_1"/>
    <property type="match status" value="1"/>
</dbReference>
<dbReference type="Gene3D" id="3.40.50.1820">
    <property type="entry name" value="alpha/beta hydrolase"/>
    <property type="match status" value="1"/>
</dbReference>
<protein>
    <submittedName>
        <fullName evidence="3">Pimeloyl-ACP methyl ester carboxylesterase</fullName>
    </submittedName>
</protein>
<evidence type="ECO:0000313" key="4">
    <source>
        <dbReference type="Proteomes" id="UP001519306"/>
    </source>
</evidence>
<dbReference type="RefSeq" id="WP_210061365.1">
    <property type="nucleotide sequence ID" value="NZ_JAGGLJ010000013.1"/>
</dbReference>
<dbReference type="SUPFAM" id="SSF53474">
    <property type="entry name" value="alpha/beta-Hydrolases"/>
    <property type="match status" value="1"/>
</dbReference>
<dbReference type="InterPro" id="IPR029058">
    <property type="entry name" value="AB_hydrolase_fold"/>
</dbReference>